<dbReference type="EMBL" id="BMHT01000001">
    <property type="protein sequence ID" value="GGE95617.1"/>
    <property type="molecule type" value="Genomic_DNA"/>
</dbReference>
<dbReference type="PANTHER" id="PTHR13887">
    <property type="entry name" value="GLUTATHIONE S-TRANSFERASE KAPPA"/>
    <property type="match status" value="1"/>
</dbReference>
<dbReference type="Proteomes" id="UP000632273">
    <property type="component" value="Unassembled WGS sequence"/>
</dbReference>
<keyword evidence="3" id="KW-1185">Reference proteome</keyword>
<sequence>MEPEIDLPELLYIYDPLCSWCYGMTPIVQRIQTEFAGRINVSVLNGGMMQGEKVGPIGPNWPVIEASLAAIERVTGAHFGEAFRKLGEEGSYVQNSELPCRALAVFRQLDVAQNRAVSFAHDIQRALFEDGKDLNDPATYNDLVMPYGLEAAAFQQLLATAQKAVRQEFAAVAQIGVKGFPTSILRVGGQGYLLAQGFQRYEVFASGLELALLQASEESAK</sequence>
<name>A0ABQ1THG5_9BACT</name>
<dbReference type="SUPFAM" id="SSF52833">
    <property type="entry name" value="Thioredoxin-like"/>
    <property type="match status" value="1"/>
</dbReference>
<evidence type="ECO:0000259" key="1">
    <source>
        <dbReference type="Pfam" id="PF01323"/>
    </source>
</evidence>
<evidence type="ECO:0000313" key="2">
    <source>
        <dbReference type="EMBL" id="GGE95617.1"/>
    </source>
</evidence>
<dbReference type="Gene3D" id="3.40.30.10">
    <property type="entry name" value="Glutaredoxin"/>
    <property type="match status" value="1"/>
</dbReference>
<protein>
    <submittedName>
        <fullName evidence="2">DsbA family protein</fullName>
    </submittedName>
</protein>
<dbReference type="CDD" id="cd03025">
    <property type="entry name" value="DsbA_FrnE_like"/>
    <property type="match status" value="1"/>
</dbReference>
<evidence type="ECO:0000313" key="3">
    <source>
        <dbReference type="Proteomes" id="UP000632273"/>
    </source>
</evidence>
<dbReference type="InterPro" id="IPR001853">
    <property type="entry name" value="DSBA-like_thioredoxin_dom"/>
</dbReference>
<organism evidence="2 3">
    <name type="scientific">Hymenobacter cavernae</name>
    <dbReference type="NCBI Taxonomy" id="2044852"/>
    <lineage>
        <taxon>Bacteria</taxon>
        <taxon>Pseudomonadati</taxon>
        <taxon>Bacteroidota</taxon>
        <taxon>Cytophagia</taxon>
        <taxon>Cytophagales</taxon>
        <taxon>Hymenobacteraceae</taxon>
        <taxon>Hymenobacter</taxon>
    </lineage>
</organism>
<accession>A0ABQ1THG5</accession>
<dbReference type="InterPro" id="IPR036249">
    <property type="entry name" value="Thioredoxin-like_sf"/>
</dbReference>
<reference evidence="3" key="1">
    <citation type="journal article" date="2019" name="Int. J. Syst. Evol. Microbiol.">
        <title>The Global Catalogue of Microorganisms (GCM) 10K type strain sequencing project: providing services to taxonomists for standard genome sequencing and annotation.</title>
        <authorList>
            <consortium name="The Broad Institute Genomics Platform"/>
            <consortium name="The Broad Institute Genome Sequencing Center for Infectious Disease"/>
            <person name="Wu L."/>
            <person name="Ma J."/>
        </authorList>
    </citation>
    <scope>NUCLEOTIDE SEQUENCE [LARGE SCALE GENOMIC DNA]</scope>
    <source>
        <strain evidence="3">CGMCC 1.15197</strain>
    </source>
</reference>
<gene>
    <name evidence="2" type="ORF">GCM10011383_02960</name>
</gene>
<dbReference type="Gene3D" id="1.10.472.60">
    <property type="entry name" value="putative protein disulfide isomerase domain"/>
    <property type="match status" value="1"/>
</dbReference>
<comment type="caution">
    <text evidence="2">The sequence shown here is derived from an EMBL/GenBank/DDBJ whole genome shotgun (WGS) entry which is preliminary data.</text>
</comment>
<dbReference type="RefSeq" id="WP_188810223.1">
    <property type="nucleotide sequence ID" value="NZ_BMHT01000001.1"/>
</dbReference>
<proteinExistence type="predicted"/>
<dbReference type="PANTHER" id="PTHR13887:SF54">
    <property type="entry name" value="DSBA FAMILY PROTEIN"/>
    <property type="match status" value="1"/>
</dbReference>
<dbReference type="Pfam" id="PF01323">
    <property type="entry name" value="DSBA"/>
    <property type="match status" value="1"/>
</dbReference>
<feature type="domain" description="DSBA-like thioredoxin" evidence="1">
    <location>
        <begin position="14"/>
        <end position="208"/>
    </location>
</feature>